<dbReference type="PROSITE" id="PS50088">
    <property type="entry name" value="ANK_REPEAT"/>
    <property type="match status" value="4"/>
</dbReference>
<evidence type="ECO:0000313" key="7">
    <source>
        <dbReference type="Proteomes" id="UP001218218"/>
    </source>
</evidence>
<feature type="repeat" description="ANK" evidence="3">
    <location>
        <begin position="282"/>
        <end position="314"/>
    </location>
</feature>
<proteinExistence type="predicted"/>
<dbReference type="Pfam" id="PF22939">
    <property type="entry name" value="WHD_GPIID"/>
    <property type="match status" value="1"/>
</dbReference>
<comment type="caution">
    <text evidence="6">The sequence shown here is derived from an EMBL/GenBank/DDBJ whole genome shotgun (WGS) entry which is preliminary data.</text>
</comment>
<feature type="repeat" description="ANK" evidence="3">
    <location>
        <begin position="249"/>
        <end position="281"/>
    </location>
</feature>
<protein>
    <submittedName>
        <fullName evidence="6">Ankyrin repeat-containing domain protein</fullName>
    </submittedName>
</protein>
<dbReference type="PANTHER" id="PTHR24193">
    <property type="entry name" value="ANKYRIN REPEAT PROTEIN"/>
    <property type="match status" value="1"/>
</dbReference>
<dbReference type="AlphaFoldDB" id="A0AAD7E884"/>
<evidence type="ECO:0000256" key="3">
    <source>
        <dbReference type="PROSITE-ProRule" id="PRU00023"/>
    </source>
</evidence>
<evidence type="ECO:0000256" key="2">
    <source>
        <dbReference type="ARBA" id="ARBA00023043"/>
    </source>
</evidence>
<dbReference type="GO" id="GO:0000976">
    <property type="term" value="F:transcription cis-regulatory region binding"/>
    <property type="evidence" value="ECO:0007669"/>
    <property type="project" value="TreeGrafter"/>
</dbReference>
<dbReference type="GO" id="GO:0045944">
    <property type="term" value="P:positive regulation of transcription by RNA polymerase II"/>
    <property type="evidence" value="ECO:0007669"/>
    <property type="project" value="TreeGrafter"/>
</dbReference>
<dbReference type="InterPro" id="IPR050663">
    <property type="entry name" value="Ankyrin-SOCS_Box"/>
</dbReference>
<organism evidence="6 7">
    <name type="scientific">Mycena albidolilacea</name>
    <dbReference type="NCBI Taxonomy" id="1033008"/>
    <lineage>
        <taxon>Eukaryota</taxon>
        <taxon>Fungi</taxon>
        <taxon>Dikarya</taxon>
        <taxon>Basidiomycota</taxon>
        <taxon>Agaricomycotina</taxon>
        <taxon>Agaricomycetes</taxon>
        <taxon>Agaricomycetidae</taxon>
        <taxon>Agaricales</taxon>
        <taxon>Marasmiineae</taxon>
        <taxon>Mycenaceae</taxon>
        <taxon>Mycena</taxon>
    </lineage>
</organism>
<evidence type="ECO:0000256" key="1">
    <source>
        <dbReference type="ARBA" id="ARBA00022737"/>
    </source>
</evidence>
<accession>A0AAD7E884</accession>
<dbReference type="Gene3D" id="1.25.40.20">
    <property type="entry name" value="Ankyrin repeat-containing domain"/>
    <property type="match status" value="1"/>
</dbReference>
<feature type="repeat" description="ANK" evidence="3">
    <location>
        <begin position="216"/>
        <end position="248"/>
    </location>
</feature>
<reference evidence="6" key="1">
    <citation type="submission" date="2023-03" db="EMBL/GenBank/DDBJ databases">
        <title>Massive genome expansion in bonnet fungi (Mycena s.s.) driven by repeated elements and novel gene families across ecological guilds.</title>
        <authorList>
            <consortium name="Lawrence Berkeley National Laboratory"/>
            <person name="Harder C.B."/>
            <person name="Miyauchi S."/>
            <person name="Viragh M."/>
            <person name="Kuo A."/>
            <person name="Thoen E."/>
            <person name="Andreopoulos B."/>
            <person name="Lu D."/>
            <person name="Skrede I."/>
            <person name="Drula E."/>
            <person name="Henrissat B."/>
            <person name="Morin E."/>
            <person name="Kohler A."/>
            <person name="Barry K."/>
            <person name="LaButti K."/>
            <person name="Morin E."/>
            <person name="Salamov A."/>
            <person name="Lipzen A."/>
            <person name="Mereny Z."/>
            <person name="Hegedus B."/>
            <person name="Baldrian P."/>
            <person name="Stursova M."/>
            <person name="Weitz H."/>
            <person name="Taylor A."/>
            <person name="Grigoriev I.V."/>
            <person name="Nagy L.G."/>
            <person name="Martin F."/>
            <person name="Kauserud H."/>
        </authorList>
    </citation>
    <scope>NUCLEOTIDE SEQUENCE</scope>
    <source>
        <strain evidence="6">CBHHK002</strain>
    </source>
</reference>
<dbReference type="GO" id="GO:0005634">
    <property type="term" value="C:nucleus"/>
    <property type="evidence" value="ECO:0007669"/>
    <property type="project" value="TreeGrafter"/>
</dbReference>
<keyword evidence="7" id="KW-1185">Reference proteome</keyword>
<dbReference type="Pfam" id="PF12796">
    <property type="entry name" value="Ank_2"/>
    <property type="match status" value="1"/>
</dbReference>
<sequence>MQQIEAQNEDNRKTAHSTLIWVAKAKRPLTVSELTVAPAIKPGAQSLNEDHLLDIETVLAVCAGLVIVDKESSVVRLVHYTTQEYLDSIQALLFPDSQTEIACTLLTFLAFDGHPDSSWKLGNLPPLVEYSQYCLAYAAGQPEVQLREMLLRFLGQAFQWMKLMNDRLKGEYKWDSSPWNYSHPPSQPSALWIAAAANLVETTKFLLEGAPLLQDSENPEIIVASYYGHMKIVHILLENGANVNAAGGEHGSSLQAAAAGGYTEIVGILLDKGADVNAAGGRYGSSLQAAAQGGHTEIVCILLDKGADVNAAGGEYGSSLQAAAQGGHTEIVHILLDKGADVNIEGGRYRSSLQAAAQGGHTEIVCMLMEWDTRVLGCRVALHLSGPRPHVQSVRLGPELLSKVELGLSVRILRDKPEGRKDGAEGQKDGRTEARRQTDSWTEVWIVKEGREQTMGVQRQSTLIIN</sequence>
<name>A0AAD7E884_9AGAR</name>
<evidence type="ECO:0000313" key="6">
    <source>
        <dbReference type="EMBL" id="KAJ7302682.1"/>
    </source>
</evidence>
<feature type="region of interest" description="Disordered" evidence="4">
    <location>
        <begin position="417"/>
        <end position="436"/>
    </location>
</feature>
<feature type="repeat" description="ANK" evidence="3">
    <location>
        <begin position="315"/>
        <end position="347"/>
    </location>
</feature>
<dbReference type="SMART" id="SM00248">
    <property type="entry name" value="ANK"/>
    <property type="match status" value="6"/>
</dbReference>
<evidence type="ECO:0000259" key="5">
    <source>
        <dbReference type="Pfam" id="PF22939"/>
    </source>
</evidence>
<feature type="domain" description="GPI inositol-deacylase winged helix" evidence="5">
    <location>
        <begin position="8"/>
        <end position="87"/>
    </location>
</feature>
<evidence type="ECO:0000256" key="4">
    <source>
        <dbReference type="SAM" id="MobiDB-lite"/>
    </source>
</evidence>
<dbReference type="InterPro" id="IPR002110">
    <property type="entry name" value="Ankyrin_rpt"/>
</dbReference>
<gene>
    <name evidence="6" type="ORF">DFH08DRAFT_945573</name>
</gene>
<keyword evidence="2 3" id="KW-0040">ANK repeat</keyword>
<dbReference type="EMBL" id="JARIHO010000113">
    <property type="protein sequence ID" value="KAJ7302682.1"/>
    <property type="molecule type" value="Genomic_DNA"/>
</dbReference>
<dbReference type="Pfam" id="PF13637">
    <property type="entry name" value="Ank_4"/>
    <property type="match status" value="1"/>
</dbReference>
<dbReference type="SUPFAM" id="SSF48403">
    <property type="entry name" value="Ankyrin repeat"/>
    <property type="match status" value="1"/>
</dbReference>
<keyword evidence="1" id="KW-0677">Repeat</keyword>
<dbReference type="Proteomes" id="UP001218218">
    <property type="component" value="Unassembled WGS sequence"/>
</dbReference>
<dbReference type="PANTHER" id="PTHR24193:SF121">
    <property type="entry name" value="ADA2A-CONTAINING COMPLEX COMPONENT 3, ISOFORM D"/>
    <property type="match status" value="1"/>
</dbReference>
<dbReference type="InterPro" id="IPR036770">
    <property type="entry name" value="Ankyrin_rpt-contain_sf"/>
</dbReference>
<dbReference type="PROSITE" id="PS50297">
    <property type="entry name" value="ANK_REP_REGION"/>
    <property type="match status" value="4"/>
</dbReference>
<dbReference type="InterPro" id="IPR054471">
    <property type="entry name" value="GPIID_WHD"/>
</dbReference>